<dbReference type="EMBL" id="WHUW01000006">
    <property type="protein sequence ID" value="KAF8444487.1"/>
    <property type="molecule type" value="Genomic_DNA"/>
</dbReference>
<name>A0AAD4BZG1_BOLED</name>
<accession>A0AAD4BZG1</accession>
<sequence>MRSSLTAEGTWRAALAQRIVAELQKEINSKEYGIGLTKFIEIRQRHTEETICPAMIELRRMYPDAGIHEMRSLLFHEHNMAVCITVCTCYIIHLQRKVNRLCRRRFRAAGVNDMWTVWHSNRNPQLILSYYLETVERLGFIQMITQSDPGTENFGIANAQTMLRQINDLTLTGFSQFRCRFAPGFEKLLDESVHEGWYNTHNTLQVMLFHWLFILWLQREVDNYVFRINNTQKRFDKHKILPHDIPELIHRCAADNGALNFKVTISQDAISCVRNLYIDPHNHLCYNELGRPPITRVSI</sequence>
<evidence type="ECO:0000313" key="2">
    <source>
        <dbReference type="Proteomes" id="UP001194468"/>
    </source>
</evidence>
<gene>
    <name evidence="1" type="ORF">L210DRAFT_957937</name>
</gene>
<dbReference type="Proteomes" id="UP001194468">
    <property type="component" value="Unassembled WGS sequence"/>
</dbReference>
<proteinExistence type="predicted"/>
<dbReference type="AlphaFoldDB" id="A0AAD4BZG1"/>
<organism evidence="1 2">
    <name type="scientific">Boletus edulis BED1</name>
    <dbReference type="NCBI Taxonomy" id="1328754"/>
    <lineage>
        <taxon>Eukaryota</taxon>
        <taxon>Fungi</taxon>
        <taxon>Dikarya</taxon>
        <taxon>Basidiomycota</taxon>
        <taxon>Agaricomycotina</taxon>
        <taxon>Agaricomycetes</taxon>
        <taxon>Agaricomycetidae</taxon>
        <taxon>Boletales</taxon>
        <taxon>Boletineae</taxon>
        <taxon>Boletaceae</taxon>
        <taxon>Boletoideae</taxon>
        <taxon>Boletus</taxon>
    </lineage>
</organism>
<reference evidence="1" key="2">
    <citation type="journal article" date="2020" name="Nat. Commun.">
        <title>Large-scale genome sequencing of mycorrhizal fungi provides insights into the early evolution of symbiotic traits.</title>
        <authorList>
            <person name="Miyauchi S."/>
            <person name="Kiss E."/>
            <person name="Kuo A."/>
            <person name="Drula E."/>
            <person name="Kohler A."/>
            <person name="Sanchez-Garcia M."/>
            <person name="Morin E."/>
            <person name="Andreopoulos B."/>
            <person name="Barry K.W."/>
            <person name="Bonito G."/>
            <person name="Buee M."/>
            <person name="Carver A."/>
            <person name="Chen C."/>
            <person name="Cichocki N."/>
            <person name="Clum A."/>
            <person name="Culley D."/>
            <person name="Crous P.W."/>
            <person name="Fauchery L."/>
            <person name="Girlanda M."/>
            <person name="Hayes R.D."/>
            <person name="Keri Z."/>
            <person name="LaButti K."/>
            <person name="Lipzen A."/>
            <person name="Lombard V."/>
            <person name="Magnuson J."/>
            <person name="Maillard F."/>
            <person name="Murat C."/>
            <person name="Nolan M."/>
            <person name="Ohm R.A."/>
            <person name="Pangilinan J."/>
            <person name="Pereira M.F."/>
            <person name="Perotto S."/>
            <person name="Peter M."/>
            <person name="Pfister S."/>
            <person name="Riley R."/>
            <person name="Sitrit Y."/>
            <person name="Stielow J.B."/>
            <person name="Szollosi G."/>
            <person name="Zifcakova L."/>
            <person name="Stursova M."/>
            <person name="Spatafora J.W."/>
            <person name="Tedersoo L."/>
            <person name="Vaario L.M."/>
            <person name="Yamada A."/>
            <person name="Yan M."/>
            <person name="Wang P."/>
            <person name="Xu J."/>
            <person name="Bruns T."/>
            <person name="Baldrian P."/>
            <person name="Vilgalys R."/>
            <person name="Dunand C."/>
            <person name="Henrissat B."/>
            <person name="Grigoriev I.V."/>
            <person name="Hibbett D."/>
            <person name="Nagy L.G."/>
            <person name="Martin F.M."/>
        </authorList>
    </citation>
    <scope>NUCLEOTIDE SEQUENCE</scope>
    <source>
        <strain evidence="1">BED1</strain>
    </source>
</reference>
<protein>
    <submittedName>
        <fullName evidence="1">Uncharacterized protein</fullName>
    </submittedName>
</protein>
<keyword evidence="2" id="KW-1185">Reference proteome</keyword>
<evidence type="ECO:0000313" key="1">
    <source>
        <dbReference type="EMBL" id="KAF8444487.1"/>
    </source>
</evidence>
<comment type="caution">
    <text evidence="1">The sequence shown here is derived from an EMBL/GenBank/DDBJ whole genome shotgun (WGS) entry which is preliminary data.</text>
</comment>
<reference evidence="1" key="1">
    <citation type="submission" date="2019-10" db="EMBL/GenBank/DDBJ databases">
        <authorList>
            <consortium name="DOE Joint Genome Institute"/>
            <person name="Kuo A."/>
            <person name="Miyauchi S."/>
            <person name="Kiss E."/>
            <person name="Drula E."/>
            <person name="Kohler A."/>
            <person name="Sanchez-Garcia M."/>
            <person name="Andreopoulos B."/>
            <person name="Barry K.W."/>
            <person name="Bonito G."/>
            <person name="Buee M."/>
            <person name="Carver A."/>
            <person name="Chen C."/>
            <person name="Cichocki N."/>
            <person name="Clum A."/>
            <person name="Culley D."/>
            <person name="Crous P.W."/>
            <person name="Fauchery L."/>
            <person name="Girlanda M."/>
            <person name="Hayes R."/>
            <person name="Keri Z."/>
            <person name="LaButti K."/>
            <person name="Lipzen A."/>
            <person name="Lombard V."/>
            <person name="Magnuson J."/>
            <person name="Maillard F."/>
            <person name="Morin E."/>
            <person name="Murat C."/>
            <person name="Nolan M."/>
            <person name="Ohm R."/>
            <person name="Pangilinan J."/>
            <person name="Pereira M."/>
            <person name="Perotto S."/>
            <person name="Peter M."/>
            <person name="Riley R."/>
            <person name="Sitrit Y."/>
            <person name="Stielow B."/>
            <person name="Szollosi G."/>
            <person name="Zifcakova L."/>
            <person name="Stursova M."/>
            <person name="Spatafora J.W."/>
            <person name="Tedersoo L."/>
            <person name="Vaario L.-M."/>
            <person name="Yamada A."/>
            <person name="Yan M."/>
            <person name="Wang P."/>
            <person name="Xu J."/>
            <person name="Bruns T."/>
            <person name="Baldrian P."/>
            <person name="Vilgalys R."/>
            <person name="Henrissat B."/>
            <person name="Grigoriev I.V."/>
            <person name="Hibbett D."/>
            <person name="Nagy L.G."/>
            <person name="Martin F.M."/>
        </authorList>
    </citation>
    <scope>NUCLEOTIDE SEQUENCE</scope>
    <source>
        <strain evidence="1">BED1</strain>
    </source>
</reference>